<keyword evidence="4 7" id="KW-0418">Kinase</keyword>
<dbReference type="InterPro" id="IPR045865">
    <property type="entry name" value="ACT-like_dom_sf"/>
</dbReference>
<dbReference type="InterPro" id="IPR042199">
    <property type="entry name" value="AsparK_Bifunc_asparK/hSer_DH"/>
</dbReference>
<dbReference type="InterPro" id="IPR001341">
    <property type="entry name" value="Asp_kinase"/>
</dbReference>
<evidence type="ECO:0000256" key="2">
    <source>
        <dbReference type="ARBA" id="ARBA00022679"/>
    </source>
</evidence>
<dbReference type="KEGG" id="oyw:OdinLCB4_000750"/>
<reference evidence="10" key="1">
    <citation type="journal article" date="2017" name="Nature">
        <title>Asgard archaea illuminate the origin of eukaryotic cellular complexity.</title>
        <authorList>
            <person name="Zaremba-Niedzwiedzka K."/>
            <person name="Caceres E.F."/>
            <person name="Saw J.H."/>
            <person name="Backstrom D."/>
            <person name="Juzokaite L."/>
            <person name="Vancaester E."/>
            <person name="Seitz K.W."/>
            <person name="Anantharaman K."/>
            <person name="Starnawski P."/>
            <person name="Kjeldsen K.U."/>
            <person name="Scott M.B."/>
            <person name="Nunoura T."/>
            <person name="Banfield J.F."/>
            <person name="Schramm A."/>
            <person name="Baker B.J."/>
            <person name="Spang A."/>
            <person name="Ettema T.J.G."/>
        </authorList>
    </citation>
    <scope>NUCLEOTIDE SEQUENCE</scope>
    <source>
        <strain evidence="10">LCB_4</strain>
    </source>
</reference>
<dbReference type="GO" id="GO:0005524">
    <property type="term" value="F:ATP binding"/>
    <property type="evidence" value="ECO:0007669"/>
    <property type="project" value="UniProtKB-KW"/>
</dbReference>
<accession>A0AAF0IBK8</accession>
<sequence>MSQVTEVTVHKLGGSCLVDEKSFEKILAIIENYKKGGLILVASAMQGVTNQLIKFMQDCNTHAIKPEVVVKEIQDKHLKIASEIIKDAESLRLASSFILDLAAQLKEALTKIYDLCLINPQLTDQVVAFGERFSTSILYYYLKSKGYPVRFFQADNLIITDNNYTNALPKLDKTKKLIESQIVPVIKNNEIPVITGFLARSEEGFVTTLGRGGSDFTATLIAYSIVDAFKQIKVILWKDVDGLLTANPKYVPNAKLIKTISYSEAKELAFFGSKIIHPMCLIPLEERKIPLEIRNFSKPLNSDYTTFTTEKLVKKDIVKALTAKEDVALITVEGAAMVSLPGTAAKLFEILGNNNINIIMISQASSENNITLVVDRADKDKSEEVLKASDFFGRRWIKINAVNDVSLIAVVGAGMLNTPGIAARIFKAIAEKNINIIAIAQGSSEMNISMVIPRKDIAPALQAIHDEFKLSN</sequence>
<evidence type="ECO:0000256" key="4">
    <source>
        <dbReference type="ARBA" id="ARBA00022777"/>
    </source>
</evidence>
<evidence type="ECO:0000256" key="7">
    <source>
        <dbReference type="RuleBase" id="RU003448"/>
    </source>
</evidence>
<evidence type="ECO:0000259" key="9">
    <source>
        <dbReference type="PROSITE" id="PS51671"/>
    </source>
</evidence>
<feature type="domain" description="ACT" evidence="9">
    <location>
        <begin position="410"/>
        <end position="472"/>
    </location>
</feature>
<dbReference type="InterPro" id="IPR002912">
    <property type="entry name" value="ACT_dom"/>
</dbReference>
<evidence type="ECO:0000256" key="1">
    <source>
        <dbReference type="ARBA" id="ARBA00010122"/>
    </source>
</evidence>
<keyword evidence="2 7" id="KW-0808">Transferase</keyword>
<dbReference type="Pfam" id="PF00696">
    <property type="entry name" value="AA_kinase"/>
    <property type="match status" value="1"/>
</dbReference>
<comment type="pathway">
    <text evidence="8">Amino-acid biosynthesis; L-methionine biosynthesis via de novo pathway; L-homoserine from L-aspartate: step 1/3.</text>
</comment>
<dbReference type="Gene3D" id="3.30.70.260">
    <property type="match status" value="2"/>
</dbReference>
<protein>
    <recommendedName>
        <fullName evidence="7">Aspartokinase</fullName>
        <ecNumber evidence="7">2.7.2.4</ecNumber>
    </recommendedName>
</protein>
<dbReference type="PANTHER" id="PTHR21499:SF59">
    <property type="entry name" value="ASPARTOKINASE"/>
    <property type="match status" value="1"/>
</dbReference>
<evidence type="ECO:0000256" key="3">
    <source>
        <dbReference type="ARBA" id="ARBA00022741"/>
    </source>
</evidence>
<dbReference type="GO" id="GO:0009090">
    <property type="term" value="P:homoserine biosynthetic process"/>
    <property type="evidence" value="ECO:0007669"/>
    <property type="project" value="TreeGrafter"/>
</dbReference>
<evidence type="ECO:0000256" key="5">
    <source>
        <dbReference type="ARBA" id="ARBA00022840"/>
    </source>
</evidence>
<dbReference type="Pfam" id="PF22468">
    <property type="entry name" value="ACT_9"/>
    <property type="match status" value="2"/>
</dbReference>
<dbReference type="PANTHER" id="PTHR21499">
    <property type="entry name" value="ASPARTATE KINASE"/>
    <property type="match status" value="1"/>
</dbReference>
<dbReference type="InterPro" id="IPR054352">
    <property type="entry name" value="ACT_Aspartokinase"/>
</dbReference>
<dbReference type="GO" id="GO:0005829">
    <property type="term" value="C:cytosol"/>
    <property type="evidence" value="ECO:0007669"/>
    <property type="project" value="TreeGrafter"/>
</dbReference>
<name>A0AAF0IBK8_ODILC</name>
<dbReference type="Gene3D" id="3.40.1160.10">
    <property type="entry name" value="Acetylglutamate kinase-like"/>
    <property type="match status" value="1"/>
</dbReference>
<comment type="similarity">
    <text evidence="1 7">Belongs to the aspartokinase family.</text>
</comment>
<dbReference type="PIRSF" id="PIRSF000726">
    <property type="entry name" value="Asp_kin"/>
    <property type="match status" value="1"/>
</dbReference>
<dbReference type="Gene3D" id="1.20.120.1320">
    <property type="entry name" value="Aspartokinase, catalytic domain"/>
    <property type="match status" value="1"/>
</dbReference>
<dbReference type="InterPro" id="IPR005260">
    <property type="entry name" value="Asp_kin_monofn"/>
</dbReference>
<keyword evidence="5" id="KW-0067">ATP-binding</keyword>
<dbReference type="GO" id="GO:0009089">
    <property type="term" value="P:lysine biosynthetic process via diaminopimelate"/>
    <property type="evidence" value="ECO:0007669"/>
    <property type="project" value="InterPro"/>
</dbReference>
<evidence type="ECO:0000256" key="8">
    <source>
        <dbReference type="RuleBase" id="RU004249"/>
    </source>
</evidence>
<dbReference type="SUPFAM" id="SSF53633">
    <property type="entry name" value="Carbamate kinase-like"/>
    <property type="match status" value="1"/>
</dbReference>
<dbReference type="EMBL" id="CP091871">
    <property type="protein sequence ID" value="WEU40494.1"/>
    <property type="molecule type" value="Genomic_DNA"/>
</dbReference>
<evidence type="ECO:0000256" key="6">
    <source>
        <dbReference type="ARBA" id="ARBA00047872"/>
    </source>
</evidence>
<dbReference type="AlphaFoldDB" id="A0AAF0IBK8"/>
<feature type="domain" description="ACT" evidence="9">
    <location>
        <begin position="332"/>
        <end position="404"/>
    </location>
</feature>
<dbReference type="GO" id="GO:0004072">
    <property type="term" value="F:aspartate kinase activity"/>
    <property type="evidence" value="ECO:0007669"/>
    <property type="project" value="UniProtKB-EC"/>
</dbReference>
<keyword evidence="3" id="KW-0547">Nucleotide-binding</keyword>
<keyword evidence="8" id="KW-0028">Amino-acid biosynthesis</keyword>
<proteinExistence type="inferred from homology"/>
<dbReference type="SUPFAM" id="SSF55021">
    <property type="entry name" value="ACT-like"/>
    <property type="match status" value="2"/>
</dbReference>
<comment type="catalytic activity">
    <reaction evidence="6 7">
        <text>L-aspartate + ATP = 4-phospho-L-aspartate + ADP</text>
        <dbReference type="Rhea" id="RHEA:23776"/>
        <dbReference type="ChEBI" id="CHEBI:29991"/>
        <dbReference type="ChEBI" id="CHEBI:30616"/>
        <dbReference type="ChEBI" id="CHEBI:57535"/>
        <dbReference type="ChEBI" id="CHEBI:456216"/>
        <dbReference type="EC" id="2.7.2.4"/>
    </reaction>
</comment>
<comment type="pathway">
    <text evidence="8">Amino-acid biosynthesis; L-threonine biosynthesis; L-threonine from L-aspartate: step 1/5.</text>
</comment>
<dbReference type="NCBIfam" id="TIGR00657">
    <property type="entry name" value="asp_kinases"/>
    <property type="match status" value="1"/>
</dbReference>
<dbReference type="PROSITE" id="PS51671">
    <property type="entry name" value="ACT"/>
    <property type="match status" value="2"/>
</dbReference>
<dbReference type="Proteomes" id="UP000186851">
    <property type="component" value="Chromosome"/>
</dbReference>
<evidence type="ECO:0000313" key="11">
    <source>
        <dbReference type="Proteomes" id="UP000186851"/>
    </source>
</evidence>
<evidence type="ECO:0000313" key="10">
    <source>
        <dbReference type="EMBL" id="WEU40494.1"/>
    </source>
</evidence>
<dbReference type="InterPro" id="IPR001048">
    <property type="entry name" value="Asp/Glu/Uridylate_kinase"/>
</dbReference>
<dbReference type="EC" id="2.7.2.4" evidence="7"/>
<organism evidence="10 11">
    <name type="scientific">Odinarchaeota yellowstonii (strain LCB_4)</name>
    <dbReference type="NCBI Taxonomy" id="1841599"/>
    <lineage>
        <taxon>Archaea</taxon>
        <taxon>Promethearchaeati</taxon>
        <taxon>Candidatus Odinarchaeota</taxon>
        <taxon>Candidatus Odinarchaeia</taxon>
        <taxon>Candidatus Odinarchaeales</taxon>
        <taxon>Candidatus Odinarchaeaceae</taxon>
        <taxon>Candidatus Odinarchaeum</taxon>
    </lineage>
</organism>
<comment type="pathway">
    <text evidence="8">Amino-acid biosynthesis; L-lysine biosynthesis via DAP pathway; (S)-tetrahydrodipicolinate from L-aspartate: step 1/4.</text>
</comment>
<gene>
    <name evidence="10" type="ORF">OdinLCB4_000750</name>
</gene>
<dbReference type="CDD" id="cd04892">
    <property type="entry name" value="ACT_AK-like_2"/>
    <property type="match status" value="1"/>
</dbReference>
<reference evidence="10" key="2">
    <citation type="journal article" date="2022" name="Nat. Microbiol.">
        <title>A closed Candidatus Odinarchaeum chromosome exposes Asgard archaeal viruses.</title>
        <authorList>
            <person name="Tamarit D."/>
            <person name="Caceres E.F."/>
            <person name="Krupovic M."/>
            <person name="Nijland R."/>
            <person name="Eme L."/>
            <person name="Robinson N.P."/>
            <person name="Ettema T.J.G."/>
        </authorList>
    </citation>
    <scope>NUCLEOTIDE SEQUENCE</scope>
    <source>
        <strain evidence="10">LCB_4</strain>
    </source>
</reference>
<dbReference type="InterPro" id="IPR036393">
    <property type="entry name" value="AceGlu_kinase-like_sf"/>
</dbReference>